<keyword evidence="8" id="KW-1185">Reference proteome</keyword>
<keyword evidence="2" id="KW-0645">Protease</keyword>
<dbReference type="CDD" id="cd16332">
    <property type="entry name" value="Prp-like"/>
    <property type="match status" value="1"/>
</dbReference>
<dbReference type="GO" id="GO:0008234">
    <property type="term" value="F:cysteine-type peptidase activity"/>
    <property type="evidence" value="ECO:0007669"/>
    <property type="project" value="UniProtKB-KW"/>
</dbReference>
<evidence type="ECO:0000313" key="8">
    <source>
        <dbReference type="Proteomes" id="UP000198430"/>
    </source>
</evidence>
<evidence type="ECO:0000256" key="4">
    <source>
        <dbReference type="ARBA" id="ARBA00022807"/>
    </source>
</evidence>
<dbReference type="PANTHER" id="PTHR39178:SF1">
    <property type="entry name" value="RIBOSOMAL-PROCESSING CYSTEINE PROTEASE PRP"/>
    <property type="match status" value="1"/>
</dbReference>
<evidence type="ECO:0000256" key="6">
    <source>
        <dbReference type="ARBA" id="ARBA00044538"/>
    </source>
</evidence>
<keyword evidence="1" id="KW-0690">Ribosome biogenesis</keyword>
<evidence type="ECO:0000256" key="5">
    <source>
        <dbReference type="ARBA" id="ARBA00044503"/>
    </source>
</evidence>
<dbReference type="Gene3D" id="3.30.70.1490">
    <property type="entry name" value="Cysteine protease Prp"/>
    <property type="match status" value="1"/>
</dbReference>
<dbReference type="AlphaFoldDB" id="A0A1Z5IS48"/>
<accession>A0A1Z5IS48</accession>
<dbReference type="InterPro" id="IPR036764">
    <property type="entry name" value="Peptidase_Prp_sf"/>
</dbReference>
<organism evidence="7 8">
    <name type="scientific">Secundilactobacillus pentosiphilus</name>
    <dbReference type="NCBI Taxonomy" id="1714682"/>
    <lineage>
        <taxon>Bacteria</taxon>
        <taxon>Bacillati</taxon>
        <taxon>Bacillota</taxon>
        <taxon>Bacilli</taxon>
        <taxon>Lactobacillales</taxon>
        <taxon>Lactobacillaceae</taxon>
        <taxon>Secundilactobacillus</taxon>
    </lineage>
</organism>
<dbReference type="InterPro" id="IPR007422">
    <property type="entry name" value="Peptidase_Prp"/>
</dbReference>
<sequence>MIQVKVNQLTMPNKISITGHAQSGPYGQDIVCAAVSTLYSQLNEYLSDAEIADDGNHVYINVRTLDEGDKRLLTAFTGTVEQLAMQYPKNVTLTSGD</sequence>
<dbReference type="GO" id="GO:0006508">
    <property type="term" value="P:proteolysis"/>
    <property type="evidence" value="ECO:0007669"/>
    <property type="project" value="UniProtKB-KW"/>
</dbReference>
<keyword evidence="4" id="KW-0788">Thiol protease</keyword>
<dbReference type="PANTHER" id="PTHR39178">
    <property type="entry name" value="HYPOTHETICAL RIBOSOME-ASSOCIATED PROTEIN"/>
    <property type="match status" value="1"/>
</dbReference>
<dbReference type="Proteomes" id="UP000198430">
    <property type="component" value="Unassembled WGS sequence"/>
</dbReference>
<dbReference type="RefSeq" id="WP_089089512.1">
    <property type="nucleotide sequence ID" value="NZ_BCMH01000023.1"/>
</dbReference>
<gene>
    <name evidence="7" type="ORF">IWT140_02202</name>
</gene>
<reference evidence="7 8" key="1">
    <citation type="submission" date="2015-11" db="EMBL/GenBank/DDBJ databases">
        <title>Draft genome sequences of new species of the genus Lactobacillus isolated from orchardgrass silage.</title>
        <authorList>
            <person name="Tohno M."/>
            <person name="Tanizawa Y."/>
            <person name="Arita M."/>
        </authorList>
    </citation>
    <scope>NUCLEOTIDE SEQUENCE [LARGE SCALE GENOMIC DNA]</scope>
    <source>
        <strain evidence="7 8">IWT140</strain>
    </source>
</reference>
<keyword evidence="3" id="KW-0378">Hydrolase</keyword>
<evidence type="ECO:0000256" key="2">
    <source>
        <dbReference type="ARBA" id="ARBA00022670"/>
    </source>
</evidence>
<protein>
    <recommendedName>
        <fullName evidence="6">Ribosomal processing cysteine protease Prp</fullName>
    </recommendedName>
</protein>
<evidence type="ECO:0000313" key="7">
    <source>
        <dbReference type="EMBL" id="GAX04560.1"/>
    </source>
</evidence>
<comment type="caution">
    <text evidence="7">The sequence shown here is derived from an EMBL/GenBank/DDBJ whole genome shotgun (WGS) entry which is preliminary data.</text>
</comment>
<proteinExistence type="inferred from homology"/>
<name>A0A1Z5IS48_9LACO</name>
<dbReference type="GO" id="GO:0042254">
    <property type="term" value="P:ribosome biogenesis"/>
    <property type="evidence" value="ECO:0007669"/>
    <property type="project" value="UniProtKB-KW"/>
</dbReference>
<evidence type="ECO:0000256" key="3">
    <source>
        <dbReference type="ARBA" id="ARBA00022801"/>
    </source>
</evidence>
<evidence type="ECO:0000256" key="1">
    <source>
        <dbReference type="ARBA" id="ARBA00022517"/>
    </source>
</evidence>
<dbReference type="Pfam" id="PF04327">
    <property type="entry name" value="Peptidase_Prp"/>
    <property type="match status" value="1"/>
</dbReference>
<dbReference type="EMBL" id="BCMH01000023">
    <property type="protein sequence ID" value="GAX04560.1"/>
    <property type="molecule type" value="Genomic_DNA"/>
</dbReference>
<dbReference type="SUPFAM" id="SSF118010">
    <property type="entry name" value="TM1457-like"/>
    <property type="match status" value="1"/>
</dbReference>
<comment type="similarity">
    <text evidence="5">Belongs to the Prp family.</text>
</comment>